<dbReference type="GO" id="GO:0032153">
    <property type="term" value="C:cell division site"/>
    <property type="evidence" value="ECO:0007669"/>
    <property type="project" value="UniProtKB-UniRule"/>
</dbReference>
<comment type="similarity">
    <text evidence="5 6">Belongs to the FtsA/MreB family.</text>
</comment>
<dbReference type="PANTHER" id="PTHR32432:SF4">
    <property type="entry name" value="CELL DIVISION PROTEIN FTSA"/>
    <property type="match status" value="1"/>
</dbReference>
<dbReference type="AlphaFoldDB" id="A0A7C5EM68"/>
<dbReference type="InterPro" id="IPR020823">
    <property type="entry name" value="Cell_div_FtsA"/>
</dbReference>
<sequence>MTQDLIVGLDIGTTKICAVVGEVRDQQVEIVGLGIAPTQGGLRKGVVVNIENTVRSIRRAVEEAETMAGCEIRSVYTGVAGAHIQGHNSHGVIVIKDREVTPAEVDRVIESARLMVSIPSDREVIHTLVQDFMIDGQDGIKDPVGIHGMRLECRVHIVTAAVTAINNIVKCVNRAGLEVSGIVLQSLAASEAILTEEEKALGVALIDFGGGTTDLAIFSGNALKYNCVIPVGGNNLTNDIAVGLQTSLQNAEFLKKESGCCLNALMGEGETIEIPGLGGRKPRTVSRRELANIVDLRMSEILDLVAKELHRAGTANPVLAGAVITGGSALIPGLAQLTDQILMLPTRLGYPEVAGGLTDVIQHPAHSTGVGLVMHGFRMQQAGPRRRGSRSSRGSRSGLWSRIKAWFQEVV</sequence>
<keyword evidence="1 5" id="KW-1003">Cell membrane</keyword>
<dbReference type="Pfam" id="PF02491">
    <property type="entry name" value="SHS2_FTSA"/>
    <property type="match status" value="1"/>
</dbReference>
<comment type="caution">
    <text evidence="8">The sequence shown here is derived from an EMBL/GenBank/DDBJ whole genome shotgun (WGS) entry which is preliminary data.</text>
</comment>
<accession>A0A7C5EM68</accession>
<dbReference type="CDD" id="cd24048">
    <property type="entry name" value="ASKHA_NBD_FtsA"/>
    <property type="match status" value="1"/>
</dbReference>
<dbReference type="SUPFAM" id="SSF53067">
    <property type="entry name" value="Actin-like ATPase domain"/>
    <property type="match status" value="2"/>
</dbReference>
<comment type="subunit">
    <text evidence="5">Self-interacts. Interacts with FtsZ.</text>
</comment>
<evidence type="ECO:0000256" key="5">
    <source>
        <dbReference type="HAMAP-Rule" id="MF_02033"/>
    </source>
</evidence>
<dbReference type="SMART" id="SM00842">
    <property type="entry name" value="FtsA"/>
    <property type="match status" value="1"/>
</dbReference>
<dbReference type="PANTHER" id="PTHR32432">
    <property type="entry name" value="CELL DIVISION PROTEIN FTSA-RELATED"/>
    <property type="match status" value="1"/>
</dbReference>
<dbReference type="GO" id="GO:0009898">
    <property type="term" value="C:cytoplasmic side of plasma membrane"/>
    <property type="evidence" value="ECO:0007669"/>
    <property type="project" value="UniProtKB-UniRule"/>
</dbReference>
<keyword evidence="4 5" id="KW-0131">Cell cycle</keyword>
<dbReference type="GO" id="GO:0043093">
    <property type="term" value="P:FtsZ-dependent cytokinesis"/>
    <property type="evidence" value="ECO:0007669"/>
    <property type="project" value="UniProtKB-UniRule"/>
</dbReference>
<dbReference type="InterPro" id="IPR003494">
    <property type="entry name" value="SHS2_FtsA"/>
</dbReference>
<dbReference type="InterPro" id="IPR050696">
    <property type="entry name" value="FtsA/MreB"/>
</dbReference>
<name>A0A7C5EM68_9BACT</name>
<dbReference type="HAMAP" id="MF_02033">
    <property type="entry name" value="FtsA"/>
    <property type="match status" value="1"/>
</dbReference>
<keyword evidence="2 5" id="KW-0132">Cell division</keyword>
<comment type="function">
    <text evidence="5 6">Cell division protein that is involved in the assembly of the Z ring. May serve as a membrane anchor for the Z ring.</text>
</comment>
<gene>
    <name evidence="5 8" type="primary">ftsA</name>
    <name evidence="8" type="ORF">ENW48_06335</name>
</gene>
<reference evidence="8" key="1">
    <citation type="journal article" date="2020" name="mSystems">
        <title>Genome- and Community-Level Interaction Insights into Carbon Utilization and Element Cycling Functions of Hydrothermarchaeota in Hydrothermal Sediment.</title>
        <authorList>
            <person name="Zhou Z."/>
            <person name="Liu Y."/>
            <person name="Xu W."/>
            <person name="Pan J."/>
            <person name="Luo Z.H."/>
            <person name="Li M."/>
        </authorList>
    </citation>
    <scope>NUCLEOTIDE SEQUENCE [LARGE SCALE GENOMIC DNA]</scope>
    <source>
        <strain evidence="8">SpSt-853</strain>
    </source>
</reference>
<evidence type="ECO:0000313" key="8">
    <source>
        <dbReference type="EMBL" id="HGZ11820.1"/>
    </source>
</evidence>
<keyword evidence="3 5" id="KW-0472">Membrane</keyword>
<evidence type="ECO:0000256" key="2">
    <source>
        <dbReference type="ARBA" id="ARBA00022618"/>
    </source>
</evidence>
<dbReference type="EMBL" id="DTKJ01000043">
    <property type="protein sequence ID" value="HGZ11820.1"/>
    <property type="molecule type" value="Genomic_DNA"/>
</dbReference>
<protein>
    <recommendedName>
        <fullName evidence="5 6">Cell division protein FtsA</fullName>
    </recommendedName>
</protein>
<dbReference type="Gene3D" id="3.30.420.40">
    <property type="match status" value="2"/>
</dbReference>
<dbReference type="Pfam" id="PF14450">
    <property type="entry name" value="FtsA"/>
    <property type="match status" value="2"/>
</dbReference>
<dbReference type="InterPro" id="IPR043129">
    <property type="entry name" value="ATPase_NBD"/>
</dbReference>
<comment type="subcellular location">
    <subcellularLocation>
        <location evidence="5">Cell membrane</location>
        <topology evidence="5">Peripheral membrane protein</topology>
        <orientation evidence="5">Cytoplasmic side</orientation>
    </subcellularLocation>
    <text evidence="5">Localizes to the Z ring in an FtsZ-dependent manner. Targeted to the membrane through a conserved C-terminal amphipathic helix.</text>
</comment>
<feature type="domain" description="SHS2" evidence="7">
    <location>
        <begin position="6"/>
        <end position="193"/>
    </location>
</feature>
<evidence type="ECO:0000256" key="6">
    <source>
        <dbReference type="PIRNR" id="PIRNR003101"/>
    </source>
</evidence>
<dbReference type="Gene3D" id="3.30.1490.110">
    <property type="match status" value="1"/>
</dbReference>
<dbReference type="PIRSF" id="PIRSF003101">
    <property type="entry name" value="FtsA"/>
    <property type="match status" value="1"/>
</dbReference>
<evidence type="ECO:0000259" key="7">
    <source>
        <dbReference type="SMART" id="SM00842"/>
    </source>
</evidence>
<evidence type="ECO:0000256" key="3">
    <source>
        <dbReference type="ARBA" id="ARBA00023136"/>
    </source>
</evidence>
<organism evidence="8">
    <name type="scientific">Desulfobacca acetoxidans</name>
    <dbReference type="NCBI Taxonomy" id="60893"/>
    <lineage>
        <taxon>Bacteria</taxon>
        <taxon>Pseudomonadati</taxon>
        <taxon>Thermodesulfobacteriota</taxon>
        <taxon>Desulfobaccia</taxon>
        <taxon>Desulfobaccales</taxon>
        <taxon>Desulfobaccaceae</taxon>
        <taxon>Desulfobacca</taxon>
    </lineage>
</organism>
<dbReference type="NCBIfam" id="TIGR01174">
    <property type="entry name" value="ftsA"/>
    <property type="match status" value="1"/>
</dbReference>
<evidence type="ECO:0000256" key="1">
    <source>
        <dbReference type="ARBA" id="ARBA00022475"/>
    </source>
</evidence>
<evidence type="ECO:0000256" key="4">
    <source>
        <dbReference type="ARBA" id="ARBA00023306"/>
    </source>
</evidence>
<proteinExistence type="inferred from homology"/>